<keyword evidence="1" id="KW-1133">Transmembrane helix</keyword>
<gene>
    <name evidence="2" type="ORF">BGW38_007279</name>
</gene>
<accession>A0A9P6KA94</accession>
<sequence length="97" mass="11280">VLTLCACTPPLEEAMQLWDFLLAWGIHLNIICIIAQMYLIRDDLMKQSSPMKMLRIFPELKAVKIIRETIRMIKLLPDGLYDLLVRHPYDPTVADQI</sequence>
<evidence type="ECO:0008006" key="4">
    <source>
        <dbReference type="Google" id="ProtNLM"/>
    </source>
</evidence>
<organism evidence="2 3">
    <name type="scientific">Lunasporangiospora selenospora</name>
    <dbReference type="NCBI Taxonomy" id="979761"/>
    <lineage>
        <taxon>Eukaryota</taxon>
        <taxon>Fungi</taxon>
        <taxon>Fungi incertae sedis</taxon>
        <taxon>Mucoromycota</taxon>
        <taxon>Mortierellomycotina</taxon>
        <taxon>Mortierellomycetes</taxon>
        <taxon>Mortierellales</taxon>
        <taxon>Mortierellaceae</taxon>
        <taxon>Lunasporangiospora</taxon>
    </lineage>
</organism>
<evidence type="ECO:0000313" key="3">
    <source>
        <dbReference type="Proteomes" id="UP000780801"/>
    </source>
</evidence>
<dbReference type="Gene3D" id="1.10.472.80">
    <property type="entry name" value="Ypt/Rab-GAP domain of gyp1p, domain 3"/>
    <property type="match status" value="1"/>
</dbReference>
<dbReference type="AlphaFoldDB" id="A0A9P6KA94"/>
<feature type="transmembrane region" description="Helical" evidence="1">
    <location>
        <begin position="20"/>
        <end position="40"/>
    </location>
</feature>
<evidence type="ECO:0000313" key="2">
    <source>
        <dbReference type="EMBL" id="KAF9577481.1"/>
    </source>
</evidence>
<proteinExistence type="predicted"/>
<protein>
    <recommendedName>
        <fullName evidence="4">Rab-GAP TBC domain-containing protein</fullName>
    </recommendedName>
</protein>
<keyword evidence="1" id="KW-0472">Membrane</keyword>
<name>A0A9P6KA94_9FUNG</name>
<evidence type="ECO:0000256" key="1">
    <source>
        <dbReference type="SAM" id="Phobius"/>
    </source>
</evidence>
<keyword evidence="3" id="KW-1185">Reference proteome</keyword>
<reference evidence="2" key="1">
    <citation type="journal article" date="2020" name="Fungal Divers.">
        <title>Resolving the Mortierellaceae phylogeny through synthesis of multi-gene phylogenetics and phylogenomics.</title>
        <authorList>
            <person name="Vandepol N."/>
            <person name="Liber J."/>
            <person name="Desiro A."/>
            <person name="Na H."/>
            <person name="Kennedy M."/>
            <person name="Barry K."/>
            <person name="Grigoriev I.V."/>
            <person name="Miller A.N."/>
            <person name="O'Donnell K."/>
            <person name="Stajich J.E."/>
            <person name="Bonito G."/>
        </authorList>
    </citation>
    <scope>NUCLEOTIDE SEQUENCE</scope>
    <source>
        <strain evidence="2">KOD1015</strain>
    </source>
</reference>
<dbReference type="InterPro" id="IPR035969">
    <property type="entry name" value="Rab-GAP_TBC_sf"/>
</dbReference>
<dbReference type="Proteomes" id="UP000780801">
    <property type="component" value="Unassembled WGS sequence"/>
</dbReference>
<dbReference type="OrthoDB" id="10263206at2759"/>
<dbReference type="SUPFAM" id="SSF47923">
    <property type="entry name" value="Ypt/Rab-GAP domain of gyp1p"/>
    <property type="match status" value="1"/>
</dbReference>
<keyword evidence="1" id="KW-0812">Transmembrane</keyword>
<dbReference type="EMBL" id="JAABOA010004774">
    <property type="protein sequence ID" value="KAF9577481.1"/>
    <property type="molecule type" value="Genomic_DNA"/>
</dbReference>
<feature type="non-terminal residue" evidence="2">
    <location>
        <position position="97"/>
    </location>
</feature>
<comment type="caution">
    <text evidence="2">The sequence shown here is derived from an EMBL/GenBank/DDBJ whole genome shotgun (WGS) entry which is preliminary data.</text>
</comment>